<evidence type="ECO:0000256" key="1">
    <source>
        <dbReference type="SAM" id="SignalP"/>
    </source>
</evidence>
<name>A0A074VCX7_9NEIS</name>
<feature type="chain" id="PRO_5001700586" description="Secreted protein" evidence="1">
    <location>
        <begin position="27"/>
        <end position="91"/>
    </location>
</feature>
<evidence type="ECO:0000313" key="3">
    <source>
        <dbReference type="Proteomes" id="UP000027644"/>
    </source>
</evidence>
<reference evidence="2 3" key="1">
    <citation type="journal article" date="2014" name="PLoS Genet.">
        <title>Hidden diversity in honey bee gut symbionts detected by single-cell genomics.</title>
        <authorList>
            <person name="Engel P."/>
            <person name="Stepanauskas R."/>
            <person name="Moran N."/>
        </authorList>
    </citation>
    <scope>NUCLEOTIDE SEQUENCE [LARGE SCALE GENOMIC DNA]</scope>
    <source>
        <strain evidence="2 3">SCGC AB-598-J21</strain>
    </source>
</reference>
<comment type="caution">
    <text evidence="2">The sequence shown here is derived from an EMBL/GenBank/DDBJ whole genome shotgun (WGS) entry which is preliminary data.</text>
</comment>
<sequence>MKLLKIYGLMALLLLLGNFNSVPARATAPAALISQTLDCQHLANLTYTEMNPTQIKVAKNCDQREAAQSWQNAYGKMNHTEMAKATVYEAS</sequence>
<dbReference type="AlphaFoldDB" id="A0A074VCX7"/>
<gene>
    <name evidence="2" type="ORF">SASC598J21_005230</name>
</gene>
<organism evidence="2 3">
    <name type="scientific">Snodgrassella alvi SCGC AB-598-J21</name>
    <dbReference type="NCBI Taxonomy" id="1385367"/>
    <lineage>
        <taxon>Bacteria</taxon>
        <taxon>Pseudomonadati</taxon>
        <taxon>Pseudomonadota</taxon>
        <taxon>Betaproteobacteria</taxon>
        <taxon>Neisseriales</taxon>
        <taxon>Neisseriaceae</taxon>
        <taxon>Snodgrassella</taxon>
    </lineage>
</organism>
<evidence type="ECO:0000313" key="2">
    <source>
        <dbReference type="EMBL" id="KEQ01702.1"/>
    </source>
</evidence>
<dbReference type="EMBL" id="AVQL01000356">
    <property type="protein sequence ID" value="KEQ01702.1"/>
    <property type="molecule type" value="Genomic_DNA"/>
</dbReference>
<feature type="signal peptide" evidence="1">
    <location>
        <begin position="1"/>
        <end position="26"/>
    </location>
</feature>
<keyword evidence="1" id="KW-0732">Signal</keyword>
<evidence type="ECO:0008006" key="4">
    <source>
        <dbReference type="Google" id="ProtNLM"/>
    </source>
</evidence>
<dbReference type="Proteomes" id="UP000027644">
    <property type="component" value="Unassembled WGS sequence"/>
</dbReference>
<accession>A0A074VCX7</accession>
<protein>
    <recommendedName>
        <fullName evidence="4">Secreted protein</fullName>
    </recommendedName>
</protein>
<proteinExistence type="predicted"/>